<dbReference type="PROSITE" id="PS51904">
    <property type="entry name" value="GLYCOSYL_HYDROL_F25_2"/>
    <property type="match status" value="1"/>
</dbReference>
<evidence type="ECO:0000256" key="4">
    <source>
        <dbReference type="SAM" id="SignalP"/>
    </source>
</evidence>
<evidence type="ECO:0000313" key="6">
    <source>
        <dbReference type="Proteomes" id="UP000199372"/>
    </source>
</evidence>
<evidence type="ECO:0000256" key="2">
    <source>
        <dbReference type="ARBA" id="ARBA00022801"/>
    </source>
</evidence>
<dbReference type="PROSITE" id="PS51257">
    <property type="entry name" value="PROKAR_LIPOPROTEIN"/>
    <property type="match status" value="1"/>
</dbReference>
<organism evidence="5 6">
    <name type="scientific">Palleronia pelagia</name>
    <dbReference type="NCBI Taxonomy" id="387096"/>
    <lineage>
        <taxon>Bacteria</taxon>
        <taxon>Pseudomonadati</taxon>
        <taxon>Pseudomonadota</taxon>
        <taxon>Alphaproteobacteria</taxon>
        <taxon>Rhodobacterales</taxon>
        <taxon>Roseobacteraceae</taxon>
        <taxon>Palleronia</taxon>
    </lineage>
</organism>
<dbReference type="Gene3D" id="3.20.20.80">
    <property type="entry name" value="Glycosidases"/>
    <property type="match status" value="1"/>
</dbReference>
<protein>
    <submittedName>
        <fullName evidence="5">Lysozyme</fullName>
    </submittedName>
</protein>
<dbReference type="Pfam" id="PF01183">
    <property type="entry name" value="Glyco_hydro_25"/>
    <property type="match status" value="1"/>
</dbReference>
<dbReference type="CDD" id="cd06413">
    <property type="entry name" value="GH25_muramidase_1"/>
    <property type="match status" value="1"/>
</dbReference>
<feature type="chain" id="PRO_5011777697" evidence="4">
    <location>
        <begin position="23"/>
        <end position="260"/>
    </location>
</feature>
<dbReference type="RefSeq" id="WP_236737067.1">
    <property type="nucleotide sequence ID" value="NZ_FOCM01000006.1"/>
</dbReference>
<dbReference type="PANTHER" id="PTHR34135">
    <property type="entry name" value="LYSOZYME"/>
    <property type="match status" value="1"/>
</dbReference>
<keyword evidence="2" id="KW-0378">Hydrolase</keyword>
<gene>
    <name evidence="5" type="ORF">SAMN04488011_10637</name>
</gene>
<dbReference type="PANTHER" id="PTHR34135:SF2">
    <property type="entry name" value="LYSOZYME"/>
    <property type="match status" value="1"/>
</dbReference>
<dbReference type="InterPro" id="IPR017853">
    <property type="entry name" value="GH"/>
</dbReference>
<dbReference type="SUPFAM" id="SSF51445">
    <property type="entry name" value="(Trans)glycosidases"/>
    <property type="match status" value="1"/>
</dbReference>
<proteinExistence type="inferred from homology"/>
<dbReference type="GO" id="GO:0009253">
    <property type="term" value="P:peptidoglycan catabolic process"/>
    <property type="evidence" value="ECO:0007669"/>
    <property type="project" value="InterPro"/>
</dbReference>
<dbReference type="GO" id="GO:0016052">
    <property type="term" value="P:carbohydrate catabolic process"/>
    <property type="evidence" value="ECO:0007669"/>
    <property type="project" value="TreeGrafter"/>
</dbReference>
<keyword evidence="3" id="KW-0326">Glycosidase</keyword>
<accession>A0A1H8J1T1</accession>
<dbReference type="InterPro" id="IPR002053">
    <property type="entry name" value="Glyco_hydro_25"/>
</dbReference>
<reference evidence="6" key="1">
    <citation type="submission" date="2016-10" db="EMBL/GenBank/DDBJ databases">
        <authorList>
            <person name="Varghese N."/>
            <person name="Submissions S."/>
        </authorList>
    </citation>
    <scope>NUCLEOTIDE SEQUENCE [LARGE SCALE GENOMIC DNA]</scope>
    <source>
        <strain evidence="6">DSM 26893</strain>
    </source>
</reference>
<dbReference type="Proteomes" id="UP000199372">
    <property type="component" value="Unassembled WGS sequence"/>
</dbReference>
<comment type="similarity">
    <text evidence="1">Belongs to the glycosyl hydrolase 25 family.</text>
</comment>
<dbReference type="SMART" id="SM00641">
    <property type="entry name" value="Glyco_25"/>
    <property type="match status" value="1"/>
</dbReference>
<evidence type="ECO:0000256" key="1">
    <source>
        <dbReference type="ARBA" id="ARBA00010646"/>
    </source>
</evidence>
<dbReference type="EMBL" id="FOCM01000006">
    <property type="protein sequence ID" value="SEN74784.1"/>
    <property type="molecule type" value="Genomic_DNA"/>
</dbReference>
<feature type="signal peptide" evidence="4">
    <location>
        <begin position="1"/>
        <end position="22"/>
    </location>
</feature>
<evidence type="ECO:0000313" key="5">
    <source>
        <dbReference type="EMBL" id="SEN74784.1"/>
    </source>
</evidence>
<dbReference type="GO" id="GO:0016998">
    <property type="term" value="P:cell wall macromolecule catabolic process"/>
    <property type="evidence" value="ECO:0007669"/>
    <property type="project" value="InterPro"/>
</dbReference>
<sequence length="260" mass="29245">MHHLLRLLVVVALVAGCNVSRAPAPGGAVVASAAQFVPRFDDGDPTDWPGRAPWAYTVHGIDLSRWQTDVDWRAARQSGVSFAFIKATEGGDHVDPAFDQHWRDAAAAGVARGAYHFFYLCRPAAEQAEWFIRNVPRDRNALPPVLDMEWTPFSPTCTRRPPPEVIRAEAQEFLRRIERHYGRSPLIYTTPEFYRTNDMGRLGYPMWLRAVADHPSTVYPGQDWAFWQYTGTGRVPGFSGDVDINAFRGSRADWIRFAGG</sequence>
<dbReference type="InterPro" id="IPR018077">
    <property type="entry name" value="Glyco_hydro_fam25_subgr"/>
</dbReference>
<evidence type="ECO:0000256" key="3">
    <source>
        <dbReference type="ARBA" id="ARBA00023295"/>
    </source>
</evidence>
<dbReference type="AlphaFoldDB" id="A0A1H8J1T1"/>
<name>A0A1H8J1T1_9RHOB</name>
<dbReference type="GO" id="GO:0003796">
    <property type="term" value="F:lysozyme activity"/>
    <property type="evidence" value="ECO:0007669"/>
    <property type="project" value="InterPro"/>
</dbReference>
<keyword evidence="6" id="KW-1185">Reference proteome</keyword>
<keyword evidence="4" id="KW-0732">Signal</keyword>